<name>A0ACC1N0B1_9HYPO</name>
<protein>
    <submittedName>
        <fullName evidence="1">Uncharacterized protein</fullName>
    </submittedName>
</protein>
<accession>A0ACC1N0B1</accession>
<gene>
    <name evidence="1" type="ORF">NQ176_g7016</name>
</gene>
<reference evidence="1" key="1">
    <citation type="submission" date="2022-08" db="EMBL/GenBank/DDBJ databases">
        <title>Genome Sequence of Lecanicillium fungicola.</title>
        <authorList>
            <person name="Buettner E."/>
        </authorList>
    </citation>
    <scope>NUCLEOTIDE SEQUENCE</scope>
    <source>
        <strain evidence="1">Babe33</strain>
    </source>
</reference>
<evidence type="ECO:0000313" key="2">
    <source>
        <dbReference type="Proteomes" id="UP001143910"/>
    </source>
</evidence>
<sequence length="352" mass="40594">MTQLSLPDTMALFPWGERRVNPLRHDVVPESGTWIASFESFETDTKRKVVEEDFARLRVSCDLNNFFFLYDDLTDGKSSKEIMKLNSIVMDALRNPTKTRSDGEWPGGELARQFWERTIKVATQSAQRQFLRTFEEWLQSVVDQAVDRETEHKRDILSYMKLRRITVGLLPSLAVVGLEVDFPDEVLYHPTIQKMSEYCADLIAIDNDIISYPKEKAAGDDQHNLVSLAREKFSLDDQGAINWAAGFHNSIVRELTHLLANVPRFSQPIDQLVDDYVDGMGNWVFSNYIWSFESRRYFGNRGLEVLKTKTIPSSLFFSPHTVLATRRGSNQTLRDRILCYYSVMIAKHFSSQ</sequence>
<comment type="caution">
    <text evidence="1">The sequence shown here is derived from an EMBL/GenBank/DDBJ whole genome shotgun (WGS) entry which is preliminary data.</text>
</comment>
<dbReference type="Proteomes" id="UP001143910">
    <property type="component" value="Unassembled WGS sequence"/>
</dbReference>
<proteinExistence type="predicted"/>
<dbReference type="EMBL" id="JANJQO010001102">
    <property type="protein sequence ID" value="KAJ2972687.1"/>
    <property type="molecule type" value="Genomic_DNA"/>
</dbReference>
<evidence type="ECO:0000313" key="1">
    <source>
        <dbReference type="EMBL" id="KAJ2972687.1"/>
    </source>
</evidence>
<organism evidence="1 2">
    <name type="scientific">Zarea fungicola</name>
    <dbReference type="NCBI Taxonomy" id="93591"/>
    <lineage>
        <taxon>Eukaryota</taxon>
        <taxon>Fungi</taxon>
        <taxon>Dikarya</taxon>
        <taxon>Ascomycota</taxon>
        <taxon>Pezizomycotina</taxon>
        <taxon>Sordariomycetes</taxon>
        <taxon>Hypocreomycetidae</taxon>
        <taxon>Hypocreales</taxon>
        <taxon>Cordycipitaceae</taxon>
        <taxon>Zarea</taxon>
    </lineage>
</organism>
<keyword evidence="2" id="KW-1185">Reference proteome</keyword>